<sequence length="156" mass="17318">MASLRKFLEKKNYVRIPLVYTATNHFELRAKINGQPGRFIVDTGASNTCVSFDKIDYFKLTTKESEVKAAGAGATDMATLISSKNKLEIGAWTKNKLKLVLFDLVHVNEALVAHEALPVDGIIGADVLKKAKAVIDYDKKCLYLRLNPKKEMSSKT</sequence>
<dbReference type="EMBL" id="JAPFQP010000001">
    <property type="protein sequence ID" value="MCX2718984.1"/>
    <property type="molecule type" value="Genomic_DNA"/>
</dbReference>
<dbReference type="SUPFAM" id="SSF50630">
    <property type="entry name" value="Acid proteases"/>
    <property type="match status" value="1"/>
</dbReference>
<reference evidence="1" key="1">
    <citation type="submission" date="2022-11" db="EMBL/GenBank/DDBJ databases">
        <title>The characterization of three novel Bacteroidetes species and genomic analysis of their roles in tidal elemental geochemical cycles.</title>
        <authorList>
            <person name="Ma K.-J."/>
        </authorList>
    </citation>
    <scope>NUCLEOTIDE SEQUENCE</scope>
    <source>
        <strain evidence="1">M415</strain>
    </source>
</reference>
<dbReference type="Pfam" id="PF13650">
    <property type="entry name" value="Asp_protease_2"/>
    <property type="match status" value="1"/>
</dbReference>
<dbReference type="AlphaFoldDB" id="A0AAE3MKA1"/>
<dbReference type="CDD" id="cd05483">
    <property type="entry name" value="retropepsin_like_bacteria"/>
    <property type="match status" value="1"/>
</dbReference>
<dbReference type="InterPro" id="IPR034122">
    <property type="entry name" value="Retropepsin-like_bacterial"/>
</dbReference>
<keyword evidence="1" id="KW-0645">Protease</keyword>
<name>A0AAE3MKA1_9FLAO</name>
<dbReference type="Gene3D" id="2.40.70.10">
    <property type="entry name" value="Acid Proteases"/>
    <property type="match status" value="1"/>
</dbReference>
<keyword evidence="2" id="KW-1185">Reference proteome</keyword>
<keyword evidence="1" id="KW-0378">Hydrolase</keyword>
<evidence type="ECO:0000313" key="1">
    <source>
        <dbReference type="EMBL" id="MCX2718984.1"/>
    </source>
</evidence>
<dbReference type="RefSeq" id="WP_266011384.1">
    <property type="nucleotide sequence ID" value="NZ_JAPFQP010000001.1"/>
</dbReference>
<dbReference type="Proteomes" id="UP001207116">
    <property type="component" value="Unassembled WGS sequence"/>
</dbReference>
<protein>
    <submittedName>
        <fullName evidence="1">Retropepsin-like aspartic protease</fullName>
    </submittedName>
</protein>
<dbReference type="InterPro" id="IPR021109">
    <property type="entry name" value="Peptidase_aspartic_dom_sf"/>
</dbReference>
<gene>
    <name evidence="1" type="ORF">OO016_05165</name>
</gene>
<dbReference type="GO" id="GO:0006508">
    <property type="term" value="P:proteolysis"/>
    <property type="evidence" value="ECO:0007669"/>
    <property type="project" value="UniProtKB-KW"/>
</dbReference>
<proteinExistence type="predicted"/>
<organism evidence="1 2">
    <name type="scientific">Lentiprolixibacter aurantiacus</name>
    <dbReference type="NCBI Taxonomy" id="2993939"/>
    <lineage>
        <taxon>Bacteria</taxon>
        <taxon>Pseudomonadati</taxon>
        <taxon>Bacteroidota</taxon>
        <taxon>Flavobacteriia</taxon>
        <taxon>Flavobacteriales</taxon>
        <taxon>Flavobacteriaceae</taxon>
        <taxon>Lentiprolixibacter</taxon>
    </lineage>
</organism>
<comment type="caution">
    <text evidence="1">The sequence shown here is derived from an EMBL/GenBank/DDBJ whole genome shotgun (WGS) entry which is preliminary data.</text>
</comment>
<evidence type="ECO:0000313" key="2">
    <source>
        <dbReference type="Proteomes" id="UP001207116"/>
    </source>
</evidence>
<dbReference type="GO" id="GO:0008233">
    <property type="term" value="F:peptidase activity"/>
    <property type="evidence" value="ECO:0007669"/>
    <property type="project" value="UniProtKB-KW"/>
</dbReference>
<accession>A0AAE3MKA1</accession>